<reference evidence="7" key="1">
    <citation type="submission" date="2020-04" db="EMBL/GenBank/DDBJ databases">
        <authorList>
            <person name="Alioto T."/>
            <person name="Alioto T."/>
            <person name="Gomez Garrido J."/>
        </authorList>
    </citation>
    <scope>NUCLEOTIDE SEQUENCE</scope>
    <source>
        <strain evidence="7">A484AB</strain>
    </source>
</reference>
<feature type="compositionally biased region" description="Polar residues" evidence="6">
    <location>
        <begin position="75"/>
        <end position="110"/>
    </location>
</feature>
<dbReference type="GO" id="GO:0005819">
    <property type="term" value="C:spindle"/>
    <property type="evidence" value="ECO:0007669"/>
    <property type="project" value="UniProtKB-SubCell"/>
</dbReference>
<feature type="compositionally biased region" description="Basic and acidic residues" evidence="6">
    <location>
        <begin position="119"/>
        <end position="137"/>
    </location>
</feature>
<feature type="compositionally biased region" description="Basic residues" evidence="6">
    <location>
        <begin position="141"/>
        <end position="150"/>
    </location>
</feature>
<dbReference type="OrthoDB" id="5984157at2759"/>
<dbReference type="PANTHER" id="PTHR28578">
    <property type="entry name" value="MITOTIC-SPINDLE ORGANIZING PROTEIN 2A-RELATED"/>
    <property type="match status" value="1"/>
</dbReference>
<keyword evidence="8" id="KW-1185">Reference proteome</keyword>
<dbReference type="GO" id="GO:0005813">
    <property type="term" value="C:centrosome"/>
    <property type="evidence" value="ECO:0007669"/>
    <property type="project" value="UniProtKB-SubCell"/>
</dbReference>
<name>A0A7D9I9D5_PARCT</name>
<evidence type="ECO:0000256" key="4">
    <source>
        <dbReference type="ARBA" id="ARBA00022490"/>
    </source>
</evidence>
<evidence type="ECO:0000313" key="8">
    <source>
        <dbReference type="Proteomes" id="UP001152795"/>
    </source>
</evidence>
<evidence type="ECO:0000256" key="5">
    <source>
        <dbReference type="ARBA" id="ARBA00023212"/>
    </source>
</evidence>
<dbReference type="Proteomes" id="UP001152795">
    <property type="component" value="Unassembled WGS sequence"/>
</dbReference>
<dbReference type="PANTHER" id="PTHR28578:SF2">
    <property type="entry name" value="MITOTIC-SPINDLE ORGANIZING PROTEIN 2"/>
    <property type="match status" value="1"/>
</dbReference>
<keyword evidence="5" id="KW-0206">Cytoskeleton</keyword>
<sequence length="150" mass="16384">MSQSQSTTDLYRVNVSRGAERLKPRGNFHVEQELYELCNLSGVTLDPDVFQILLDLIQINVSPNALVQVLKKMTKQGTQRGSLENVTPSTSYAQSESGRSHGGTSVSSDSAFEASKGSVFRDETTSETEKSSTERLASRLRALKAGRKAT</sequence>
<evidence type="ECO:0000256" key="3">
    <source>
        <dbReference type="ARBA" id="ARBA00007286"/>
    </source>
</evidence>
<comment type="caution">
    <text evidence="7">The sequence shown here is derived from an EMBL/GenBank/DDBJ whole genome shotgun (WGS) entry which is preliminary data.</text>
</comment>
<dbReference type="InterPro" id="IPR024332">
    <property type="entry name" value="MOZART2"/>
</dbReference>
<dbReference type="Pfam" id="PF12926">
    <property type="entry name" value="MOZART2"/>
    <property type="match status" value="1"/>
</dbReference>
<accession>A0A7D9I9D5</accession>
<keyword evidence="4" id="KW-0963">Cytoplasm</keyword>
<evidence type="ECO:0000313" key="7">
    <source>
        <dbReference type="EMBL" id="CAB4000224.1"/>
    </source>
</evidence>
<proteinExistence type="inferred from homology"/>
<comment type="similarity">
    <text evidence="3">Belongs to the MOZART2 family.</text>
</comment>
<feature type="region of interest" description="Disordered" evidence="6">
    <location>
        <begin position="74"/>
        <end position="150"/>
    </location>
</feature>
<organism evidence="7 8">
    <name type="scientific">Paramuricea clavata</name>
    <name type="common">Red gorgonian</name>
    <name type="synonym">Violescent sea-whip</name>
    <dbReference type="NCBI Taxonomy" id="317549"/>
    <lineage>
        <taxon>Eukaryota</taxon>
        <taxon>Metazoa</taxon>
        <taxon>Cnidaria</taxon>
        <taxon>Anthozoa</taxon>
        <taxon>Octocorallia</taxon>
        <taxon>Malacalcyonacea</taxon>
        <taxon>Plexauridae</taxon>
        <taxon>Paramuricea</taxon>
    </lineage>
</organism>
<protein>
    <submittedName>
        <fullName evidence="7">Mitotic-spindle organizing 2-like</fullName>
    </submittedName>
</protein>
<dbReference type="EMBL" id="CACRXK020003784">
    <property type="protein sequence ID" value="CAB4000224.1"/>
    <property type="molecule type" value="Genomic_DNA"/>
</dbReference>
<evidence type="ECO:0000256" key="6">
    <source>
        <dbReference type="SAM" id="MobiDB-lite"/>
    </source>
</evidence>
<gene>
    <name evidence="7" type="ORF">PACLA_8A017757</name>
</gene>
<comment type="subcellular location">
    <subcellularLocation>
        <location evidence="2">Cytoplasm</location>
        <location evidence="2">Cytoskeleton</location>
        <location evidence="2">Microtubule organizing center</location>
        <location evidence="2">Centrosome</location>
    </subcellularLocation>
    <subcellularLocation>
        <location evidence="1">Cytoplasm</location>
        <location evidence="1">Cytoskeleton</location>
        <location evidence="1">Spindle</location>
    </subcellularLocation>
</comment>
<dbReference type="AlphaFoldDB" id="A0A7D9I9D5"/>
<evidence type="ECO:0000256" key="1">
    <source>
        <dbReference type="ARBA" id="ARBA00004186"/>
    </source>
</evidence>
<evidence type="ECO:0000256" key="2">
    <source>
        <dbReference type="ARBA" id="ARBA00004300"/>
    </source>
</evidence>